<gene>
    <name evidence="2" type="ORF">QTN47_21560</name>
</gene>
<organism evidence="2 3">
    <name type="scientific">Danxiaibacter flavus</name>
    <dbReference type="NCBI Taxonomy" id="3049108"/>
    <lineage>
        <taxon>Bacteria</taxon>
        <taxon>Pseudomonadati</taxon>
        <taxon>Bacteroidota</taxon>
        <taxon>Chitinophagia</taxon>
        <taxon>Chitinophagales</taxon>
        <taxon>Chitinophagaceae</taxon>
        <taxon>Danxiaibacter</taxon>
    </lineage>
</organism>
<dbReference type="RefSeq" id="WP_369331518.1">
    <property type="nucleotide sequence ID" value="NZ_JAULBC010000007.1"/>
</dbReference>
<accession>A0ABV3ZJR1</accession>
<feature type="region of interest" description="Disordered" evidence="1">
    <location>
        <begin position="159"/>
        <end position="233"/>
    </location>
</feature>
<evidence type="ECO:0000313" key="2">
    <source>
        <dbReference type="EMBL" id="MEX6690111.1"/>
    </source>
</evidence>
<reference evidence="2 3" key="1">
    <citation type="submission" date="2023-07" db="EMBL/GenBank/DDBJ databases">
        <authorList>
            <person name="Lian W.-H."/>
        </authorList>
    </citation>
    <scope>NUCLEOTIDE SEQUENCE [LARGE SCALE GENOMIC DNA]</scope>
    <source>
        <strain evidence="2 3">SYSU DXS3180</strain>
    </source>
</reference>
<dbReference type="Proteomes" id="UP001560573">
    <property type="component" value="Unassembled WGS sequence"/>
</dbReference>
<keyword evidence="3" id="KW-1185">Reference proteome</keyword>
<sequence>MMKLLISFALIILTGFSVTAQDITGIWRGYFMSGTGFYRQRYKYEIQIEQLPNSALNGVTYSYRTTVFYGKAAMRGIYMSKAQNVILQETKMLDVKIADQSIPCIMTCYLDYSKNGDQEVLEGNFTSVNVNNKADCGAGTVYLEKVPESDFQKEDFLVKREKSKQPPKAKLQSKPAAPKTTPQAPPVVRSKPKTQPKPETTIPPATRKTDSTDVVVKTPPSEVPKNIPQPKQLPIPDVIKERENALVKTITTTSPDIKIQLYDNGEIDDDTITVYHNNEIIAFKKRLSYEPITLNIKASLDDSMHEFIMVADNLGRIPPNTALMVITTGGKRYELFITSTEQKNAKVIIKYKIEGKDI</sequence>
<evidence type="ECO:0000313" key="3">
    <source>
        <dbReference type="Proteomes" id="UP001560573"/>
    </source>
</evidence>
<proteinExistence type="predicted"/>
<name>A0ABV3ZJR1_9BACT</name>
<evidence type="ECO:0000256" key="1">
    <source>
        <dbReference type="SAM" id="MobiDB-lite"/>
    </source>
</evidence>
<dbReference type="EMBL" id="JAULBC010000007">
    <property type="protein sequence ID" value="MEX6690111.1"/>
    <property type="molecule type" value="Genomic_DNA"/>
</dbReference>
<comment type="caution">
    <text evidence="2">The sequence shown here is derived from an EMBL/GenBank/DDBJ whole genome shotgun (WGS) entry which is preliminary data.</text>
</comment>
<protein>
    <submittedName>
        <fullName evidence="2">Uncharacterized protein</fullName>
    </submittedName>
</protein>